<organism evidence="1 2">
    <name type="scientific">Sphingorhabdus lutea</name>
    <dbReference type="NCBI Taxonomy" id="1913578"/>
    <lineage>
        <taxon>Bacteria</taxon>
        <taxon>Pseudomonadati</taxon>
        <taxon>Pseudomonadota</taxon>
        <taxon>Alphaproteobacteria</taxon>
        <taxon>Sphingomonadales</taxon>
        <taxon>Sphingomonadaceae</taxon>
        <taxon>Sphingorhabdus</taxon>
    </lineage>
</organism>
<evidence type="ECO:0000313" key="2">
    <source>
        <dbReference type="Proteomes" id="UP000242561"/>
    </source>
</evidence>
<sequence>MNLSRERQFAEAVERYLFDAGGDARMRQIIRNLPHYIELTPAERRRSKTRPREEMWEQIVRNIVSHRYLADNAINRGKLHYRRNHLSLANSPQLTLF</sequence>
<proteinExistence type="predicted"/>
<gene>
    <name evidence="1" type="ORF">LPB140_02005</name>
</gene>
<reference evidence="1 2" key="1">
    <citation type="submission" date="2016-11" db="EMBL/GenBank/DDBJ databases">
        <title>Sphingorhabdus sp. LPB0140, isolated from marine environment.</title>
        <authorList>
            <person name="Kim E."/>
            <person name="Yi H."/>
        </authorList>
    </citation>
    <scope>NUCLEOTIDE SEQUENCE [LARGE SCALE GENOMIC DNA]</scope>
    <source>
        <strain evidence="1 2">LPB0140</strain>
    </source>
</reference>
<dbReference type="AlphaFoldDB" id="A0A1L3J9L0"/>
<accession>A0A1L3J9L0</accession>
<name>A0A1L3J9L0_9SPHN</name>
<evidence type="ECO:0000313" key="1">
    <source>
        <dbReference type="EMBL" id="APG61808.1"/>
    </source>
</evidence>
<dbReference type="KEGG" id="sphl:LPB140_02005"/>
<protein>
    <submittedName>
        <fullName evidence="1">Uncharacterized protein</fullName>
    </submittedName>
</protein>
<dbReference type="OrthoDB" id="7376565at2"/>
<dbReference type="Proteomes" id="UP000242561">
    <property type="component" value="Chromosome"/>
</dbReference>
<dbReference type="EMBL" id="CP018154">
    <property type="protein sequence ID" value="APG61808.1"/>
    <property type="molecule type" value="Genomic_DNA"/>
</dbReference>
<keyword evidence="2" id="KW-1185">Reference proteome</keyword>
<dbReference type="RefSeq" id="WP_072558455.1">
    <property type="nucleotide sequence ID" value="NZ_CP018154.1"/>
</dbReference>